<feature type="domain" description="NAD-dependent epimerase/dehydratase" evidence="1">
    <location>
        <begin position="9"/>
        <end position="250"/>
    </location>
</feature>
<sequence>MNFFKNKLVLVTGGAGFIGSHLVEALVGFGAKVTVPTLSLKPTPFLSAVKDKINLVTADLKNPAAAQKVVKGQDLIFHLAAHVGGVHYNQIHPATLLYENSLPAINVFAAAKSHPPQRLLYVSSACVYPRECSFPTQESEGFLNEPEITNYGYGWGKRIGELFAKTYAQEFKLKVGIVRPYNAYGPRDNFDPKSSHVIPALVKRVIDGENPLVVWGDGSATRSFIYIDDIVRGMLLAIEKYPRPDPINLGTKEEISVRDLARLIVKLAGTETKIVFDQAKPSGQPRRNCAAGKAQKLLGFKAETTLNQGLPQVIDYYKKTHG</sequence>
<accession>A0A0G1RUP7</accession>
<dbReference type="InterPro" id="IPR036291">
    <property type="entry name" value="NAD(P)-bd_dom_sf"/>
</dbReference>
<reference evidence="2 3" key="1">
    <citation type="journal article" date="2015" name="Nature">
        <title>rRNA introns, odd ribosomes, and small enigmatic genomes across a large radiation of phyla.</title>
        <authorList>
            <person name="Brown C.T."/>
            <person name="Hug L.A."/>
            <person name="Thomas B.C."/>
            <person name="Sharon I."/>
            <person name="Castelle C.J."/>
            <person name="Singh A."/>
            <person name="Wilkins M.J."/>
            <person name="Williams K.H."/>
            <person name="Banfield J.F."/>
        </authorList>
    </citation>
    <scope>NUCLEOTIDE SEQUENCE [LARGE SCALE GENOMIC DNA]</scope>
</reference>
<dbReference type="AlphaFoldDB" id="A0A0G1RUP7"/>
<dbReference type="Gene3D" id="3.90.25.10">
    <property type="entry name" value="UDP-galactose 4-epimerase, domain 1"/>
    <property type="match status" value="1"/>
</dbReference>
<protein>
    <submittedName>
        <fullName evidence="2">GDP-L-fucose synthase</fullName>
    </submittedName>
</protein>
<evidence type="ECO:0000259" key="1">
    <source>
        <dbReference type="Pfam" id="PF01370"/>
    </source>
</evidence>
<evidence type="ECO:0000313" key="3">
    <source>
        <dbReference type="Proteomes" id="UP000033860"/>
    </source>
</evidence>
<proteinExistence type="predicted"/>
<dbReference type="PATRIC" id="fig|1618371.3.peg.879"/>
<dbReference type="SUPFAM" id="SSF51735">
    <property type="entry name" value="NAD(P)-binding Rossmann-fold domains"/>
    <property type="match status" value="1"/>
</dbReference>
<gene>
    <name evidence="2" type="ORF">UX85_C0006G0011</name>
</gene>
<dbReference type="GO" id="GO:0050577">
    <property type="term" value="F:GDP-L-fucose synthase activity"/>
    <property type="evidence" value="ECO:0007669"/>
    <property type="project" value="TreeGrafter"/>
</dbReference>
<comment type="caution">
    <text evidence="2">The sequence shown here is derived from an EMBL/GenBank/DDBJ whole genome shotgun (WGS) entry which is preliminary data.</text>
</comment>
<organism evidence="2 3">
    <name type="scientific">Candidatus Beckwithbacteria bacterium GW2011_GWB1_47_15</name>
    <dbReference type="NCBI Taxonomy" id="1618371"/>
    <lineage>
        <taxon>Bacteria</taxon>
        <taxon>Candidatus Beckwithiibacteriota</taxon>
    </lineage>
</organism>
<evidence type="ECO:0000313" key="2">
    <source>
        <dbReference type="EMBL" id="KKU60877.1"/>
    </source>
</evidence>
<dbReference type="PANTHER" id="PTHR43238:SF1">
    <property type="entry name" value="GDP-L-FUCOSE SYNTHASE"/>
    <property type="match status" value="1"/>
</dbReference>
<name>A0A0G1RUP7_9BACT</name>
<dbReference type="InterPro" id="IPR001509">
    <property type="entry name" value="Epimerase_deHydtase"/>
</dbReference>
<dbReference type="Gene3D" id="3.40.50.720">
    <property type="entry name" value="NAD(P)-binding Rossmann-like Domain"/>
    <property type="match status" value="1"/>
</dbReference>
<dbReference type="Proteomes" id="UP000033860">
    <property type="component" value="Unassembled WGS sequence"/>
</dbReference>
<dbReference type="PANTHER" id="PTHR43238">
    <property type="entry name" value="GDP-L-FUCOSE SYNTHASE"/>
    <property type="match status" value="1"/>
</dbReference>
<dbReference type="EMBL" id="LCNT01000006">
    <property type="protein sequence ID" value="KKU60877.1"/>
    <property type="molecule type" value="Genomic_DNA"/>
</dbReference>
<dbReference type="Pfam" id="PF01370">
    <property type="entry name" value="Epimerase"/>
    <property type="match status" value="1"/>
</dbReference>